<dbReference type="AlphaFoldDB" id="A0A8B3RU78"/>
<evidence type="ECO:0000259" key="3">
    <source>
        <dbReference type="Pfam" id="PF15983"/>
    </source>
</evidence>
<reference evidence="4 5" key="1">
    <citation type="submission" date="2019-02" db="EMBL/GenBank/DDBJ databases">
        <title>From farm to fork: dissemination of Tn554::fexA-optrA in linezolid-resistant Enterococcus faecalis clones from chicken feces and meat in Tunisia.</title>
        <authorList>
            <person name="Tedim A.P."/>
            <person name="Elghaieb H."/>
            <person name="Abbassi M.S."/>
            <person name="Novais C."/>
            <person name="Hassen A."/>
            <person name="Peixe L."/>
            <person name="Freitas A.R."/>
        </authorList>
    </citation>
    <scope>NUCLEOTIDE SEQUENCE [LARGE SCALE GENOMIC DNA]</scope>
    <source>
        <strain evidence="4 5">728T</strain>
    </source>
</reference>
<dbReference type="Pfam" id="PF15983">
    <property type="entry name" value="DUF4767"/>
    <property type="match status" value="1"/>
</dbReference>
<dbReference type="Proteomes" id="UP000292223">
    <property type="component" value="Unassembled WGS sequence"/>
</dbReference>
<feature type="signal peptide" evidence="2">
    <location>
        <begin position="1"/>
        <end position="21"/>
    </location>
</feature>
<evidence type="ECO:0000256" key="1">
    <source>
        <dbReference type="SAM" id="MobiDB-lite"/>
    </source>
</evidence>
<comment type="caution">
    <text evidence="4">The sequence shown here is derived from an EMBL/GenBank/DDBJ whole genome shotgun (WGS) entry which is preliminary data.</text>
</comment>
<evidence type="ECO:0000256" key="2">
    <source>
        <dbReference type="SAM" id="SignalP"/>
    </source>
</evidence>
<feature type="chain" id="PRO_5041104552" evidence="2">
    <location>
        <begin position="22"/>
        <end position="333"/>
    </location>
</feature>
<sequence length="333" mass="36646">MKKIILIGLLLSILSGCSSNKSGDSTASKSSKPTATSEMKAPATVNNSQASQMSTESKSSTTQSNSSASTKTENQLWSAQKKAQLQQFMADWGQRMNQTYKEYTLGNSINFNGVQAPDGLVGNVTMQPAIGQHPIYLEWSENGQVKDGYALVAVYSDAETQPEMQKHLYLFTIVNNQPLVLVTMQNQGNPYDYLYFGATDNAELRAGFEKIVGAPSITKEQIPNISVNPWSSKEEAIDFYEGMYKNTTNEISTQIDWHNYQRANWREVETKGDTMTLHFANVGGAGGSYTQFTKVGTNTVVVSFDGNAAYPDNPSSVLLVQNSDYKVLRTLNQ</sequence>
<gene>
    <name evidence="4" type="ORF">EU507_10825</name>
</gene>
<dbReference type="InterPro" id="IPR031927">
    <property type="entry name" value="DUF4767"/>
</dbReference>
<accession>A0A8B3RU78</accession>
<proteinExistence type="predicted"/>
<keyword evidence="2" id="KW-0732">Signal</keyword>
<dbReference type="PROSITE" id="PS51257">
    <property type="entry name" value="PROKAR_LIPOPROTEIN"/>
    <property type="match status" value="1"/>
</dbReference>
<evidence type="ECO:0000313" key="5">
    <source>
        <dbReference type="Proteomes" id="UP000292223"/>
    </source>
</evidence>
<feature type="compositionally biased region" description="Low complexity" evidence="1">
    <location>
        <begin position="48"/>
        <end position="72"/>
    </location>
</feature>
<feature type="region of interest" description="Disordered" evidence="1">
    <location>
        <begin position="19"/>
        <end position="76"/>
    </location>
</feature>
<dbReference type="EMBL" id="SEWT01000007">
    <property type="protein sequence ID" value="RYU31562.1"/>
    <property type="molecule type" value="Genomic_DNA"/>
</dbReference>
<feature type="domain" description="DUF4767" evidence="3">
    <location>
        <begin position="75"/>
        <end position="212"/>
    </location>
</feature>
<dbReference type="RefSeq" id="WP_002419915.1">
    <property type="nucleotide sequence ID" value="NZ_CAXOEW010000002.1"/>
</dbReference>
<name>A0A8B3RU78_ENTFL</name>
<organism evidence="4 5">
    <name type="scientific">Enterococcus faecalis</name>
    <name type="common">Streptococcus faecalis</name>
    <dbReference type="NCBI Taxonomy" id="1351"/>
    <lineage>
        <taxon>Bacteria</taxon>
        <taxon>Bacillati</taxon>
        <taxon>Bacillota</taxon>
        <taxon>Bacilli</taxon>
        <taxon>Lactobacillales</taxon>
        <taxon>Enterococcaceae</taxon>
        <taxon>Enterococcus</taxon>
    </lineage>
</organism>
<evidence type="ECO:0000313" key="4">
    <source>
        <dbReference type="EMBL" id="RYU31562.1"/>
    </source>
</evidence>
<protein>
    <submittedName>
        <fullName evidence="4">DUF4767 domain-containing protein</fullName>
    </submittedName>
</protein>
<feature type="compositionally biased region" description="Low complexity" evidence="1">
    <location>
        <begin position="19"/>
        <end position="37"/>
    </location>
</feature>